<dbReference type="Pfam" id="PF12796">
    <property type="entry name" value="Ank_2"/>
    <property type="match status" value="1"/>
</dbReference>
<keyword evidence="5" id="KW-0472">Membrane</keyword>
<evidence type="ECO:0000256" key="4">
    <source>
        <dbReference type="ARBA" id="ARBA00023043"/>
    </source>
</evidence>
<evidence type="ECO:0000259" key="9">
    <source>
        <dbReference type="Pfam" id="PF11904"/>
    </source>
</evidence>
<dbReference type="InterPro" id="IPR055285">
    <property type="entry name" value="ANKRD13_C"/>
</dbReference>
<dbReference type="InterPro" id="IPR002110">
    <property type="entry name" value="Ankyrin_rpt"/>
</dbReference>
<keyword evidence="6" id="KW-0143">Chaperone</keyword>
<dbReference type="Pfam" id="PF11904">
    <property type="entry name" value="ANKRD13_C"/>
    <property type="match status" value="1"/>
</dbReference>
<protein>
    <submittedName>
        <fullName evidence="10">Ankyrin repeat domain-containing protein</fullName>
    </submittedName>
</protein>
<dbReference type="InterPro" id="IPR036770">
    <property type="entry name" value="Ankyrin_rpt-contain_sf"/>
</dbReference>
<comment type="caution">
    <text evidence="10">The sequence shown here is derived from an EMBL/GenBank/DDBJ whole genome shotgun (WGS) entry which is preliminary data.</text>
</comment>
<evidence type="ECO:0000256" key="7">
    <source>
        <dbReference type="ARBA" id="ARBA00037107"/>
    </source>
</evidence>
<dbReference type="Proteomes" id="UP000717585">
    <property type="component" value="Unassembled WGS sequence"/>
</dbReference>
<gene>
    <name evidence="10" type="ORF">J8273_3804</name>
</gene>
<dbReference type="SUPFAM" id="SSF48403">
    <property type="entry name" value="Ankyrin repeat"/>
    <property type="match status" value="1"/>
</dbReference>
<evidence type="ECO:0000256" key="6">
    <source>
        <dbReference type="ARBA" id="ARBA00023186"/>
    </source>
</evidence>
<comment type="subcellular location">
    <subcellularLocation>
        <location evidence="1">Endoplasmic reticulum membrane</location>
    </subcellularLocation>
</comment>
<keyword evidence="2" id="KW-0677">Repeat</keyword>
<evidence type="ECO:0000256" key="8">
    <source>
        <dbReference type="PROSITE-ProRule" id="PRU00023"/>
    </source>
</evidence>
<evidence type="ECO:0000313" key="10">
    <source>
        <dbReference type="EMBL" id="KAG9394556.1"/>
    </source>
</evidence>
<evidence type="ECO:0000256" key="5">
    <source>
        <dbReference type="ARBA" id="ARBA00023136"/>
    </source>
</evidence>
<proteinExistence type="predicted"/>
<dbReference type="InterPro" id="IPR021832">
    <property type="entry name" value="ANKRD13"/>
</dbReference>
<reference evidence="10" key="1">
    <citation type="submission" date="2021-05" db="EMBL/GenBank/DDBJ databases">
        <title>A free-living protist that lacks canonical eukaryotic 1 DNA replication and segregation systems.</title>
        <authorList>
            <person name="Salas-Leiva D.E."/>
            <person name="Tromer E.C."/>
            <person name="Curtis B.A."/>
            <person name="Jerlstrom-Hultqvist J."/>
            <person name="Kolisko M."/>
            <person name="Yi Z."/>
            <person name="Salas-Leiva J.S."/>
            <person name="Gallot-Lavallee L."/>
            <person name="Kops G.J.P.L."/>
            <person name="Archibald J.M."/>
            <person name="Simpson A.G.B."/>
            <person name="Roger A.J."/>
        </authorList>
    </citation>
    <scope>NUCLEOTIDE SEQUENCE</scope>
    <source>
        <strain evidence="10">BICM</strain>
    </source>
</reference>
<sequence length="521" mass="58867">MPQAYRLHRLVWKRNLVGIANHLVHYPESIDEKDLHGNTPLHLAVKLAYPEVVSFLCVKGANTRIPNSYGWTPAHEAFSQPYDEIAQALVPFHTMQKSPTQHNDIAGIFNIIERLPDFELKLQWKFETLLQPLSNVFLPHDEYRITKKGTRVRIDSSLIGFRYLIPLRGKMTHIMSRAADGTPQLTIVDHDQRVYLKSRLTEAGEWVEAEEDDNDSSEDNFFDLEAQTPVQNMSQQPKEEVTFVTIARDARKKVARGAIQLELDASELEFKELGSQHYSGWRARLFVRPIPQLALGLSENPSAFMGTGMKLRLRLKGGRFFGGNKERIPNPSPPLNLHSPWTVAGVEAGLVREMRSARPSATWYETTDLKTAVEFISYTEYFHTRPGKGARQRFGDIEGSALLPVFNEREFVRAVPMDLWMVSSAAVPFTVADMIALIKAFEPSSPPLKKLREVLEMSLPEGFPVHIRVPVFVGMSALMTISHIKERSDISDELFSVPAGYDRAGEGELDEVGKFEFGVAE</sequence>
<dbReference type="AlphaFoldDB" id="A0A8J6E2N8"/>
<dbReference type="PROSITE" id="PS50088">
    <property type="entry name" value="ANK_REPEAT"/>
    <property type="match status" value="1"/>
</dbReference>
<accession>A0A8J6E2N8</accession>
<evidence type="ECO:0000256" key="3">
    <source>
        <dbReference type="ARBA" id="ARBA00022824"/>
    </source>
</evidence>
<evidence type="ECO:0000313" key="11">
    <source>
        <dbReference type="Proteomes" id="UP000717585"/>
    </source>
</evidence>
<evidence type="ECO:0000256" key="1">
    <source>
        <dbReference type="ARBA" id="ARBA00004586"/>
    </source>
</evidence>
<dbReference type="Gene3D" id="1.25.40.20">
    <property type="entry name" value="Ankyrin repeat-containing domain"/>
    <property type="match status" value="1"/>
</dbReference>
<dbReference type="PANTHER" id="PTHR12447">
    <property type="entry name" value="ANKYRIN REPEAT DOMAIN-CONTAINING PROTEIN 13"/>
    <property type="match status" value="1"/>
</dbReference>
<comment type="function">
    <text evidence="7">Acts as a molecular chaperone for G protein-coupled receptors, regulating their biogenesis and exit from the ER.</text>
</comment>
<organism evidence="10 11">
    <name type="scientific">Carpediemonas membranifera</name>
    <dbReference type="NCBI Taxonomy" id="201153"/>
    <lineage>
        <taxon>Eukaryota</taxon>
        <taxon>Metamonada</taxon>
        <taxon>Carpediemonas-like organisms</taxon>
        <taxon>Carpediemonas</taxon>
    </lineage>
</organism>
<dbReference type="EMBL" id="JAHDYR010000014">
    <property type="protein sequence ID" value="KAG9394556.1"/>
    <property type="molecule type" value="Genomic_DNA"/>
</dbReference>
<dbReference type="PROSITE" id="PS50297">
    <property type="entry name" value="ANK_REP_REGION"/>
    <property type="match status" value="1"/>
</dbReference>
<keyword evidence="3" id="KW-0256">Endoplasmic reticulum</keyword>
<evidence type="ECO:0000256" key="2">
    <source>
        <dbReference type="ARBA" id="ARBA00022737"/>
    </source>
</evidence>
<dbReference type="SMART" id="SM00248">
    <property type="entry name" value="ANK"/>
    <property type="match status" value="2"/>
</dbReference>
<keyword evidence="4 8" id="KW-0040">ANK repeat</keyword>
<dbReference type="GO" id="GO:0005789">
    <property type="term" value="C:endoplasmic reticulum membrane"/>
    <property type="evidence" value="ECO:0007669"/>
    <property type="project" value="UniProtKB-SubCell"/>
</dbReference>
<dbReference type="OrthoDB" id="1585644at2759"/>
<name>A0A8J6E2N8_9EUKA</name>
<keyword evidence="11" id="KW-1185">Reference proteome</keyword>
<dbReference type="PANTHER" id="PTHR12447:SF25">
    <property type="entry name" value="ANKYRIN REPEAT DOMAIN-CONTAINING PROTEIN 13C"/>
    <property type="match status" value="1"/>
</dbReference>
<feature type="domain" description="Ankyrin repeat" evidence="9">
    <location>
        <begin position="407"/>
        <end position="493"/>
    </location>
</feature>
<feature type="repeat" description="ANK" evidence="8">
    <location>
        <begin position="36"/>
        <end position="68"/>
    </location>
</feature>